<dbReference type="Proteomes" id="UP000282985">
    <property type="component" value="Unassembled WGS sequence"/>
</dbReference>
<feature type="region of interest" description="Disordered" evidence="1">
    <location>
        <begin position="1"/>
        <end position="22"/>
    </location>
</feature>
<evidence type="ECO:0000313" key="3">
    <source>
        <dbReference type="Proteomes" id="UP000282985"/>
    </source>
</evidence>
<proteinExistence type="predicted"/>
<protein>
    <submittedName>
        <fullName evidence="2">Uncharacterized protein</fullName>
    </submittedName>
</protein>
<evidence type="ECO:0000313" key="2">
    <source>
        <dbReference type="EMBL" id="RUT78726.1"/>
    </source>
</evidence>
<dbReference type="EMBL" id="RJJX01000006">
    <property type="protein sequence ID" value="RUT78726.1"/>
    <property type="molecule type" value="Genomic_DNA"/>
</dbReference>
<name>A0A434AW60_9BACT</name>
<feature type="compositionally biased region" description="Basic residues" evidence="1">
    <location>
        <begin position="1"/>
        <end position="13"/>
    </location>
</feature>
<gene>
    <name evidence="2" type="ORF">DLK05_06185</name>
</gene>
<accession>A0A434AW60</accession>
<dbReference type="RefSeq" id="WP_127343124.1">
    <property type="nucleotide sequence ID" value="NZ_RJJX01000006.1"/>
</dbReference>
<organism evidence="2 3">
    <name type="scientific">Ancylomarina longa</name>
    <dbReference type="NCBI Taxonomy" id="2487017"/>
    <lineage>
        <taxon>Bacteria</taxon>
        <taxon>Pseudomonadati</taxon>
        <taxon>Bacteroidota</taxon>
        <taxon>Bacteroidia</taxon>
        <taxon>Marinilabiliales</taxon>
        <taxon>Marinifilaceae</taxon>
        <taxon>Ancylomarina</taxon>
    </lineage>
</organism>
<dbReference type="OrthoDB" id="638838at2"/>
<dbReference type="AlphaFoldDB" id="A0A434AW60"/>
<reference evidence="2 3" key="1">
    <citation type="submission" date="2018-11" db="EMBL/GenBank/DDBJ databases">
        <title>Parancylomarina longa gen. nov., sp. nov., isolated from sediments of southern Okinawa.</title>
        <authorList>
            <person name="Fu T."/>
        </authorList>
    </citation>
    <scope>NUCLEOTIDE SEQUENCE [LARGE SCALE GENOMIC DNA]</scope>
    <source>
        <strain evidence="2 3">T3-2 S1-C</strain>
    </source>
</reference>
<sequence>MAKKRKKVKSQPVRKRDNSPQNNNVLRKKYIHVLEKVCKHTGCEDAFKLLSKEEKIKAFSCRVYVGPLKIEKKQKLGKDTIRFFTEYVKCYYTDRDGYHLIAGETRLSNFELLVGAQFISTIDMLQEKRKELLLVAFAPMHQYLGSIERLVYNIIRHYVLIANITNLFDKTIYVLKLKFEVKDYPTPGLYFDSVLESIPPRSSIYVENGNARKVHQIGHLNNGFDVDWLFVPVKELERIYKGDKKYLPVCIQTHAYHRLLERMKPISEIYILWQLSKLFQDSKQIEIYKGHILIPFFYLKHKCGYFMCVLNKNRLIIKTFLFLTHHNTPEGEKLEEILGLSKEEISYWKIGSLQNFIKSDLENNHQIMVAFEKADISHLFDMDPIYVKQEEQKTFNWDALNSYINRGKTELFDEGAEDDLEVEFLNTTMNE</sequence>
<comment type="caution">
    <text evidence="2">The sequence shown here is derived from an EMBL/GenBank/DDBJ whole genome shotgun (WGS) entry which is preliminary data.</text>
</comment>
<keyword evidence="3" id="KW-1185">Reference proteome</keyword>
<evidence type="ECO:0000256" key="1">
    <source>
        <dbReference type="SAM" id="MobiDB-lite"/>
    </source>
</evidence>